<dbReference type="InterPro" id="IPR003583">
    <property type="entry name" value="Hlx-hairpin-Hlx_DNA-bd_motif"/>
</dbReference>
<proteinExistence type="predicted"/>
<dbReference type="InParanoid" id="A0A317ZEL2"/>
<dbReference type="InterPro" id="IPR001943">
    <property type="entry name" value="UVR_dom"/>
</dbReference>
<evidence type="ECO:0000259" key="7">
    <source>
        <dbReference type="PROSITE" id="PS50151"/>
    </source>
</evidence>
<dbReference type="CDD" id="cd10434">
    <property type="entry name" value="GIY-YIG_UvrC_Cho"/>
    <property type="match status" value="1"/>
</dbReference>
<name>A0A317ZEL2_9BACT</name>
<dbReference type="GO" id="GO:0009432">
    <property type="term" value="P:SOS response"/>
    <property type="evidence" value="ECO:0007669"/>
    <property type="project" value="UniProtKB-KW"/>
</dbReference>
<dbReference type="AlphaFoldDB" id="A0A317ZEL2"/>
<dbReference type="Pfam" id="PF08459">
    <property type="entry name" value="UvrC_RNaseH_dom"/>
    <property type="match status" value="1"/>
</dbReference>
<dbReference type="GO" id="GO:0009380">
    <property type="term" value="C:excinuclease repair complex"/>
    <property type="evidence" value="ECO:0007669"/>
    <property type="project" value="TreeGrafter"/>
</dbReference>
<evidence type="ECO:0000259" key="8">
    <source>
        <dbReference type="PROSITE" id="PS50164"/>
    </source>
</evidence>
<keyword evidence="4" id="KW-0267">Excision nuclease</keyword>
<evidence type="ECO:0000313" key="11">
    <source>
        <dbReference type="Proteomes" id="UP000247099"/>
    </source>
</evidence>
<evidence type="ECO:0000256" key="3">
    <source>
        <dbReference type="ARBA" id="ARBA00022769"/>
    </source>
</evidence>
<gene>
    <name evidence="10" type="ORF">DDZ13_10950</name>
</gene>
<evidence type="ECO:0000259" key="9">
    <source>
        <dbReference type="PROSITE" id="PS50165"/>
    </source>
</evidence>
<dbReference type="PROSITE" id="PS50164">
    <property type="entry name" value="GIY_YIG"/>
    <property type="match status" value="1"/>
</dbReference>
<accession>A0A317ZEL2</accession>
<evidence type="ECO:0000256" key="1">
    <source>
        <dbReference type="ARBA" id="ARBA00022490"/>
    </source>
</evidence>
<feature type="domain" description="UvrC family homology region profile" evidence="9">
    <location>
        <begin position="178"/>
        <end position="372"/>
    </location>
</feature>
<dbReference type="GO" id="GO:0009381">
    <property type="term" value="F:excinuclease ABC activity"/>
    <property type="evidence" value="ECO:0007669"/>
    <property type="project" value="InterPro"/>
</dbReference>
<organism evidence="10 11">
    <name type="scientific">Coraliomargarita sinensis</name>
    <dbReference type="NCBI Taxonomy" id="2174842"/>
    <lineage>
        <taxon>Bacteria</taxon>
        <taxon>Pseudomonadati</taxon>
        <taxon>Verrucomicrobiota</taxon>
        <taxon>Opitutia</taxon>
        <taxon>Puniceicoccales</taxon>
        <taxon>Coraliomargaritaceae</taxon>
        <taxon>Coraliomargarita</taxon>
    </lineage>
</organism>
<dbReference type="GO" id="GO:0006289">
    <property type="term" value="P:nucleotide-excision repair"/>
    <property type="evidence" value="ECO:0007669"/>
    <property type="project" value="InterPro"/>
</dbReference>
<dbReference type="PANTHER" id="PTHR30562:SF1">
    <property type="entry name" value="UVRABC SYSTEM PROTEIN C"/>
    <property type="match status" value="1"/>
</dbReference>
<dbReference type="SUPFAM" id="SSF46600">
    <property type="entry name" value="C-terminal UvrC-binding domain of UvrB"/>
    <property type="match status" value="1"/>
</dbReference>
<evidence type="ECO:0000256" key="5">
    <source>
        <dbReference type="ARBA" id="ARBA00023204"/>
    </source>
</evidence>
<dbReference type="SUPFAM" id="SSF82771">
    <property type="entry name" value="GIY-YIG endonuclease"/>
    <property type="match status" value="1"/>
</dbReference>
<dbReference type="PROSITE" id="PS50151">
    <property type="entry name" value="UVR"/>
    <property type="match status" value="1"/>
</dbReference>
<keyword evidence="5" id="KW-0234">DNA repair</keyword>
<dbReference type="Pfam" id="PF02151">
    <property type="entry name" value="UVR"/>
    <property type="match status" value="1"/>
</dbReference>
<dbReference type="InterPro" id="IPR036876">
    <property type="entry name" value="UVR_dom_sf"/>
</dbReference>
<dbReference type="SUPFAM" id="SSF47781">
    <property type="entry name" value="RuvA domain 2-like"/>
    <property type="match status" value="1"/>
</dbReference>
<keyword evidence="3" id="KW-0228">DNA excision</keyword>
<dbReference type="InterPro" id="IPR001162">
    <property type="entry name" value="UvrC_RNase_H_dom"/>
</dbReference>
<dbReference type="InterPro" id="IPR000305">
    <property type="entry name" value="GIY-YIG_endonuc"/>
</dbReference>
<dbReference type="Proteomes" id="UP000247099">
    <property type="component" value="Unassembled WGS sequence"/>
</dbReference>
<dbReference type="EMBL" id="QHJQ01000007">
    <property type="protein sequence ID" value="PXA03796.1"/>
    <property type="molecule type" value="Genomic_DNA"/>
</dbReference>
<keyword evidence="1" id="KW-0963">Cytoplasm</keyword>
<dbReference type="InterPro" id="IPR050066">
    <property type="entry name" value="UvrABC_protein_C"/>
</dbReference>
<keyword evidence="2" id="KW-0227">DNA damage</keyword>
<dbReference type="Pfam" id="PF14520">
    <property type="entry name" value="HHH_5"/>
    <property type="match status" value="1"/>
</dbReference>
<dbReference type="Gene3D" id="3.40.1440.10">
    <property type="entry name" value="GIY-YIG endonuclease"/>
    <property type="match status" value="1"/>
</dbReference>
<comment type="caution">
    <text evidence="10">The sequence shown here is derived from an EMBL/GenBank/DDBJ whole genome shotgun (WGS) entry which is preliminary data.</text>
</comment>
<dbReference type="InterPro" id="IPR010994">
    <property type="entry name" value="RuvA_2-like"/>
</dbReference>
<evidence type="ECO:0000256" key="4">
    <source>
        <dbReference type="ARBA" id="ARBA00022881"/>
    </source>
</evidence>
<sequence length="494" mass="57133">MPESGKDKSRSGLKEKVRKLPHKPGVYLMKDRLGQTIYVGKAKDLKKRVSTYFQASRKLMIAQPKVRAMIDLIHDFEIILVKSEAEALLLEGQLIKKYRPRYNTDFTDDKRFLLVRVDLRETLPRFRLTRNRTDSGSRYYGPFAHSGHLRKTLAELRREFGILLHDAKPVDLGDGRWRLYDDARQEIYEHENEITEEEYKERLDAACKFLEGKAREWLGELKEEMKRAAERRDYETAASLRDRIAALEQTAARTRKFERNLLHTQNSETVLEELKQKLGLARKPVHMECFDISHISGSFCVASMVAFRKAKPDRKNYRRFKIRSFIGNDDFRAMEEVVGRRYRRLSDEGKKFPDLIVIDGGAGQVTAALKAFLSQGLEPPELIGLAKRNETVIFSDGRKPLNLEHNDPALRLLQHIRDEAHHFANSFNAELRSKRLKESILDDFKGLGTRRKQQLLLHFGSIQKLRGASVEALTEVEGIGKLTAERLVEFLQDS</sequence>
<dbReference type="RefSeq" id="WP_110131492.1">
    <property type="nucleotide sequence ID" value="NZ_QHJQ01000007.1"/>
</dbReference>
<dbReference type="PROSITE" id="PS50165">
    <property type="entry name" value="UVRC"/>
    <property type="match status" value="1"/>
</dbReference>
<dbReference type="Gene3D" id="1.10.150.20">
    <property type="entry name" value="5' to 3' exonuclease, C-terminal subdomain"/>
    <property type="match status" value="1"/>
</dbReference>
<dbReference type="SMART" id="SM00278">
    <property type="entry name" value="HhH1"/>
    <property type="match status" value="2"/>
</dbReference>
<dbReference type="FunFam" id="3.40.1440.10:FF:000001">
    <property type="entry name" value="UvrABC system protein C"/>
    <property type="match status" value="1"/>
</dbReference>
<evidence type="ECO:0000313" key="10">
    <source>
        <dbReference type="EMBL" id="PXA03796.1"/>
    </source>
</evidence>
<dbReference type="InterPro" id="IPR038476">
    <property type="entry name" value="UvrC_RNase_H_dom_sf"/>
</dbReference>
<dbReference type="InterPro" id="IPR047296">
    <property type="entry name" value="GIY-YIG_UvrC_Cho"/>
</dbReference>
<evidence type="ECO:0000256" key="2">
    <source>
        <dbReference type="ARBA" id="ARBA00022763"/>
    </source>
</evidence>
<keyword evidence="6" id="KW-0742">SOS response</keyword>
<protein>
    <submittedName>
        <fullName evidence="10">Excinuclease ABC subunit C</fullName>
    </submittedName>
</protein>
<evidence type="ECO:0000256" key="6">
    <source>
        <dbReference type="ARBA" id="ARBA00023236"/>
    </source>
</evidence>
<dbReference type="Gene3D" id="3.30.420.340">
    <property type="entry name" value="UvrC, RNAse H endonuclease domain"/>
    <property type="match status" value="1"/>
</dbReference>
<dbReference type="InterPro" id="IPR035901">
    <property type="entry name" value="GIY-YIG_endonuc_sf"/>
</dbReference>
<keyword evidence="11" id="KW-1185">Reference proteome</keyword>
<reference evidence="10 11" key="1">
    <citation type="submission" date="2018-05" db="EMBL/GenBank/DDBJ databases">
        <title>Coraliomargarita sinensis sp. nov., isolated from a marine solar saltern.</title>
        <authorList>
            <person name="Zhou L.Y."/>
        </authorList>
    </citation>
    <scope>NUCLEOTIDE SEQUENCE [LARGE SCALE GENOMIC DNA]</scope>
    <source>
        <strain evidence="10 11">WN38</strain>
    </source>
</reference>
<dbReference type="OrthoDB" id="9804933at2"/>
<feature type="domain" description="UVR" evidence="7">
    <location>
        <begin position="215"/>
        <end position="250"/>
    </location>
</feature>
<dbReference type="PANTHER" id="PTHR30562">
    <property type="entry name" value="UVRC/OXIDOREDUCTASE"/>
    <property type="match status" value="1"/>
</dbReference>
<dbReference type="SMART" id="SM00465">
    <property type="entry name" value="GIYc"/>
    <property type="match status" value="1"/>
</dbReference>
<dbReference type="GO" id="GO:0003677">
    <property type="term" value="F:DNA binding"/>
    <property type="evidence" value="ECO:0007669"/>
    <property type="project" value="InterPro"/>
</dbReference>
<dbReference type="Pfam" id="PF01541">
    <property type="entry name" value="GIY-YIG"/>
    <property type="match status" value="1"/>
</dbReference>
<dbReference type="FunCoup" id="A0A317ZEL2">
    <property type="interactions" value="198"/>
</dbReference>
<dbReference type="Gene3D" id="4.10.860.10">
    <property type="entry name" value="UVR domain"/>
    <property type="match status" value="1"/>
</dbReference>
<feature type="domain" description="GIY-YIG" evidence="8">
    <location>
        <begin position="22"/>
        <end position="104"/>
    </location>
</feature>